<reference evidence="2 3" key="1">
    <citation type="journal article" date="2024" name="Science">
        <title>Giant polyketide synthase enzymes in the biosynthesis of giant marine polyether toxins.</title>
        <authorList>
            <person name="Fallon T.R."/>
            <person name="Shende V.V."/>
            <person name="Wierzbicki I.H."/>
            <person name="Pendleton A.L."/>
            <person name="Watervoot N.F."/>
            <person name="Auber R.P."/>
            <person name="Gonzalez D.J."/>
            <person name="Wisecaver J.H."/>
            <person name="Moore B.S."/>
        </authorList>
    </citation>
    <scope>NUCLEOTIDE SEQUENCE [LARGE SCALE GENOMIC DNA]</scope>
    <source>
        <strain evidence="2 3">12B1</strain>
    </source>
</reference>
<protein>
    <recommendedName>
        <fullName evidence="4">Reverse transcriptase domain-containing protein</fullName>
    </recommendedName>
</protein>
<accession>A0AB34IZF1</accession>
<feature type="compositionally biased region" description="Pro residues" evidence="1">
    <location>
        <begin position="25"/>
        <end position="40"/>
    </location>
</feature>
<feature type="region of interest" description="Disordered" evidence="1">
    <location>
        <begin position="17"/>
        <end position="41"/>
    </location>
</feature>
<organism evidence="2 3">
    <name type="scientific">Prymnesium parvum</name>
    <name type="common">Toxic golden alga</name>
    <dbReference type="NCBI Taxonomy" id="97485"/>
    <lineage>
        <taxon>Eukaryota</taxon>
        <taxon>Haptista</taxon>
        <taxon>Haptophyta</taxon>
        <taxon>Prymnesiophyceae</taxon>
        <taxon>Prymnesiales</taxon>
        <taxon>Prymnesiaceae</taxon>
        <taxon>Prymnesium</taxon>
    </lineage>
</organism>
<keyword evidence="3" id="KW-1185">Reference proteome</keyword>
<dbReference type="EMBL" id="JBGBPQ010000015">
    <property type="protein sequence ID" value="KAL1510316.1"/>
    <property type="molecule type" value="Genomic_DNA"/>
</dbReference>
<dbReference type="Proteomes" id="UP001515480">
    <property type="component" value="Unassembled WGS sequence"/>
</dbReference>
<comment type="caution">
    <text evidence="2">The sequence shown here is derived from an EMBL/GenBank/DDBJ whole genome shotgun (WGS) entry which is preliminary data.</text>
</comment>
<evidence type="ECO:0000313" key="3">
    <source>
        <dbReference type="Proteomes" id="UP001515480"/>
    </source>
</evidence>
<sequence length="326" mass="34771">MYVPCKLEASVPDDYVEAFTDVPGDPAPPPRPSSPPPRPSPALQLAFAPAGTDLAHFALQALYEEGGAIFGHAGVNTFNTISREAAADALRDCPATADLLPAYRLKYGRVRSLRYRRQPTSPSSPMARLSTPACLGPQQGCTWGTLVCALVHQRALTLATLRHPDSTVLGFADDAHVHNPDPRRAFSSLLLLRQVLKERVGVEHNDKGGCIAAPGCDISFAPASFPGSPHHPLGPHRAYSALGGFVGPPDVVSAALSDRVLALDRDIDSCRFLVDSPRCRYALQARLGRLLRDCVCHAVTHLVRAHAPSVLSTTSIVGAKTASMTE</sequence>
<name>A0AB34IZF1_PRYPA</name>
<evidence type="ECO:0008006" key="4">
    <source>
        <dbReference type="Google" id="ProtNLM"/>
    </source>
</evidence>
<dbReference type="AlphaFoldDB" id="A0AB34IZF1"/>
<proteinExistence type="predicted"/>
<evidence type="ECO:0000313" key="2">
    <source>
        <dbReference type="EMBL" id="KAL1510316.1"/>
    </source>
</evidence>
<evidence type="ECO:0000256" key="1">
    <source>
        <dbReference type="SAM" id="MobiDB-lite"/>
    </source>
</evidence>
<gene>
    <name evidence="2" type="ORF">AB1Y20_006636</name>
</gene>